<reference evidence="1" key="1">
    <citation type="submission" date="2021-05" db="EMBL/GenBank/DDBJ databases">
        <authorList>
            <person name="Pan Q."/>
            <person name="Jouanno E."/>
            <person name="Zahm M."/>
            <person name="Klopp C."/>
            <person name="Cabau C."/>
            <person name="Louis A."/>
            <person name="Berthelot C."/>
            <person name="Parey E."/>
            <person name="Roest Crollius H."/>
            <person name="Montfort J."/>
            <person name="Robinson-Rechavi M."/>
            <person name="Bouchez O."/>
            <person name="Lampietro C."/>
            <person name="Lopez Roques C."/>
            <person name="Donnadieu C."/>
            <person name="Postlethwait J."/>
            <person name="Bobe J."/>
            <person name="Dillon D."/>
            <person name="Chandos A."/>
            <person name="von Hippel F."/>
            <person name="Guiguen Y."/>
        </authorList>
    </citation>
    <scope>NUCLEOTIDE SEQUENCE</scope>
    <source>
        <strain evidence="1">YG-Jan2019</strain>
    </source>
</reference>
<evidence type="ECO:0000313" key="2">
    <source>
        <dbReference type="Proteomes" id="UP001157502"/>
    </source>
</evidence>
<organism evidence="1 2">
    <name type="scientific">Dallia pectoralis</name>
    <name type="common">Alaska blackfish</name>
    <dbReference type="NCBI Taxonomy" id="75939"/>
    <lineage>
        <taxon>Eukaryota</taxon>
        <taxon>Metazoa</taxon>
        <taxon>Chordata</taxon>
        <taxon>Craniata</taxon>
        <taxon>Vertebrata</taxon>
        <taxon>Euteleostomi</taxon>
        <taxon>Actinopterygii</taxon>
        <taxon>Neopterygii</taxon>
        <taxon>Teleostei</taxon>
        <taxon>Protacanthopterygii</taxon>
        <taxon>Esociformes</taxon>
        <taxon>Umbridae</taxon>
        <taxon>Dallia</taxon>
    </lineage>
</organism>
<gene>
    <name evidence="1" type="ORF">DPEC_G00298670</name>
</gene>
<name>A0ACC2FG00_DALPE</name>
<keyword evidence="2" id="KW-1185">Reference proteome</keyword>
<comment type="caution">
    <text evidence="1">The sequence shown here is derived from an EMBL/GenBank/DDBJ whole genome shotgun (WGS) entry which is preliminary data.</text>
</comment>
<sequence>MQLSSGSALVLQLPSGATRPPHLRQSPVLWHGIGTGARLSVGDRHGAGRWKYSTGQNEEPRRSGSSERCFNVTTHRQRNQVNFWTRYETSLQCQAGQYKCLVNHLGLKVEDQVRVRQGDGEGQPSSLMSQATRLLPGQLQKRGFWDIRC</sequence>
<dbReference type="Proteomes" id="UP001157502">
    <property type="component" value="Chromosome 28"/>
</dbReference>
<evidence type="ECO:0000313" key="1">
    <source>
        <dbReference type="EMBL" id="KAJ7990279.1"/>
    </source>
</evidence>
<proteinExistence type="predicted"/>
<protein>
    <submittedName>
        <fullName evidence="1">Uncharacterized protein</fullName>
    </submittedName>
</protein>
<dbReference type="EMBL" id="CM055755">
    <property type="protein sequence ID" value="KAJ7990279.1"/>
    <property type="molecule type" value="Genomic_DNA"/>
</dbReference>
<accession>A0ACC2FG00</accession>